<dbReference type="EMBL" id="JASBWS010000004">
    <property type="protein sequence ID" value="KAJ9116132.1"/>
    <property type="molecule type" value="Genomic_DNA"/>
</dbReference>
<gene>
    <name evidence="1" type="ORF">QFC20_000810</name>
</gene>
<keyword evidence="2" id="KW-1185">Reference proteome</keyword>
<name>A0ACC2X042_9TREE</name>
<evidence type="ECO:0000313" key="2">
    <source>
        <dbReference type="Proteomes" id="UP001230649"/>
    </source>
</evidence>
<comment type="caution">
    <text evidence="1">The sequence shown here is derived from an EMBL/GenBank/DDBJ whole genome shotgun (WGS) entry which is preliminary data.</text>
</comment>
<dbReference type="Proteomes" id="UP001230649">
    <property type="component" value="Unassembled WGS sequence"/>
</dbReference>
<evidence type="ECO:0000313" key="1">
    <source>
        <dbReference type="EMBL" id="KAJ9116132.1"/>
    </source>
</evidence>
<reference evidence="1" key="1">
    <citation type="submission" date="2023-04" db="EMBL/GenBank/DDBJ databases">
        <title>Draft Genome sequencing of Naganishia species isolated from polar environments using Oxford Nanopore Technology.</title>
        <authorList>
            <person name="Leo P."/>
            <person name="Venkateswaran K."/>
        </authorList>
    </citation>
    <scope>NUCLEOTIDE SEQUENCE</scope>
    <source>
        <strain evidence="1">MNA-CCFEE 5262</strain>
    </source>
</reference>
<accession>A0ACC2X042</accession>
<organism evidence="1 2">
    <name type="scientific">Naganishia adeliensis</name>
    <dbReference type="NCBI Taxonomy" id="92952"/>
    <lineage>
        <taxon>Eukaryota</taxon>
        <taxon>Fungi</taxon>
        <taxon>Dikarya</taxon>
        <taxon>Basidiomycota</taxon>
        <taxon>Agaricomycotina</taxon>
        <taxon>Tremellomycetes</taxon>
        <taxon>Filobasidiales</taxon>
        <taxon>Filobasidiaceae</taxon>
        <taxon>Naganishia</taxon>
    </lineage>
</organism>
<protein>
    <submittedName>
        <fullName evidence="1">Uncharacterized protein</fullName>
    </submittedName>
</protein>
<proteinExistence type="predicted"/>
<sequence length="545" mass="58565">MASTLTLPGLFATLSPSRSSSDAKAITIPGPDARHLSYPELATYVQQFAKQLQSVGVKGGDVVSMSLGNGLDFVGGFFATGAIRAVSAPLNPAYSQSEISFYLKDTQSSVLLIASSPSGAKPATIKAGKECGVKVVTVSPEGKTGVRLEVVYEPKAGKGKGLGMVANKNQGDGSGKVLEGDVALVLHTSGTTGRPKAVPLTHLNLLTTMRNICNTYEFTPQDRGLLVMPLFHVHGLVCGLLAPLLAGSSVVIPPKFSAHTFWRDFTTEHCNWYTAVPTIHSILLSTPLPSPIPKIRFIRSCSSSLSPTVFHKLEETFHAPVLEAYAMSEAAHAMCGSPLPKNGPRFPGSVGKPQGVELTIRSVSDGSELKQGERGEVCIRGKNVMLGYVNNEKANKEGYWDGGERGRWFRTGDEGYLTEQGYLVLTGRLKELINRGGEKISPIELDSALLALDGVAEAVAFGVEDAKYGEKVWAAVVPKSGAKLDELKLKRALEEKVAKFKIPERIIFTSAIPKTATGKIQRRHVRDKFVQDEAQKAKDKRQAKL</sequence>